<accession>A0A0R3TUV4</accession>
<dbReference type="EMBL" id="UZAE01013641">
    <property type="protein sequence ID" value="VDO10723.1"/>
    <property type="molecule type" value="Genomic_DNA"/>
</dbReference>
<gene>
    <name evidence="2" type="ORF">HNAJ_LOCUS11553</name>
</gene>
<proteinExistence type="predicted"/>
<dbReference type="WBParaSite" id="HNAJ_0001156301-mRNA-1">
    <property type="protein sequence ID" value="HNAJ_0001156301-mRNA-1"/>
    <property type="gene ID" value="HNAJ_0001156301"/>
</dbReference>
<protein>
    <submittedName>
        <fullName evidence="4">DUF3388 domain-containing protein</fullName>
    </submittedName>
</protein>
<reference evidence="2 3" key="2">
    <citation type="submission" date="2018-11" db="EMBL/GenBank/DDBJ databases">
        <authorList>
            <consortium name="Pathogen Informatics"/>
        </authorList>
    </citation>
    <scope>NUCLEOTIDE SEQUENCE [LARGE SCALE GENOMIC DNA]</scope>
</reference>
<feature type="transmembrane region" description="Helical" evidence="1">
    <location>
        <begin position="33"/>
        <end position="53"/>
    </location>
</feature>
<evidence type="ECO:0000313" key="2">
    <source>
        <dbReference type="EMBL" id="VDO10723.1"/>
    </source>
</evidence>
<keyword evidence="1" id="KW-0812">Transmembrane</keyword>
<name>A0A0R3TUV4_RODNA</name>
<keyword evidence="1" id="KW-0472">Membrane</keyword>
<keyword evidence="3" id="KW-1185">Reference proteome</keyword>
<evidence type="ECO:0000313" key="3">
    <source>
        <dbReference type="Proteomes" id="UP000278807"/>
    </source>
</evidence>
<reference evidence="4" key="1">
    <citation type="submission" date="2017-02" db="UniProtKB">
        <authorList>
            <consortium name="WormBaseParasite"/>
        </authorList>
    </citation>
    <scope>IDENTIFICATION</scope>
</reference>
<dbReference type="Proteomes" id="UP000278807">
    <property type="component" value="Unassembled WGS sequence"/>
</dbReference>
<organism evidence="4">
    <name type="scientific">Rodentolepis nana</name>
    <name type="common">Dwarf tapeworm</name>
    <name type="synonym">Hymenolepis nana</name>
    <dbReference type="NCBI Taxonomy" id="102285"/>
    <lineage>
        <taxon>Eukaryota</taxon>
        <taxon>Metazoa</taxon>
        <taxon>Spiralia</taxon>
        <taxon>Lophotrochozoa</taxon>
        <taxon>Platyhelminthes</taxon>
        <taxon>Cestoda</taxon>
        <taxon>Eucestoda</taxon>
        <taxon>Cyclophyllidea</taxon>
        <taxon>Hymenolepididae</taxon>
        <taxon>Rodentolepis</taxon>
    </lineage>
</organism>
<dbReference type="AlphaFoldDB" id="A0A0R3TUV4"/>
<evidence type="ECO:0000256" key="1">
    <source>
        <dbReference type="SAM" id="Phobius"/>
    </source>
</evidence>
<evidence type="ECO:0000313" key="4">
    <source>
        <dbReference type="WBParaSite" id="HNAJ_0001156301-mRNA-1"/>
    </source>
</evidence>
<keyword evidence="1" id="KW-1133">Transmembrane helix</keyword>
<sequence length="143" mass="15764">METQIIFKLQLINDFSLCVHRNLLAQLVEHETLHLVVVGSGLMLVATGGRISVFSRKRRLAAETTLNHLDASSETCIVLKLDAFQVATGVALQQMIKGETQLLSFYSKNFPATEVRHSSQALLAGIGRTPITIFTDHAFRATD</sequence>